<reference evidence="2" key="1">
    <citation type="submission" date="2022-08" db="EMBL/GenBank/DDBJ databases">
        <title>Novel sulphate-reducing endosymbionts in the free-living metamonad Anaeramoeba.</title>
        <authorList>
            <person name="Jerlstrom-Hultqvist J."/>
            <person name="Cepicka I."/>
            <person name="Gallot-Lavallee L."/>
            <person name="Salas-Leiva D."/>
            <person name="Curtis B.A."/>
            <person name="Zahonova K."/>
            <person name="Pipaliya S."/>
            <person name="Dacks J."/>
            <person name="Roger A.J."/>
        </authorList>
    </citation>
    <scope>NUCLEOTIDE SEQUENCE</scope>
    <source>
        <strain evidence="2">Busselton2</strain>
    </source>
</reference>
<feature type="compositionally biased region" description="Basic and acidic residues" evidence="1">
    <location>
        <begin position="206"/>
        <end position="223"/>
    </location>
</feature>
<feature type="compositionally biased region" description="Basic and acidic residues" evidence="1">
    <location>
        <begin position="247"/>
        <end position="256"/>
    </location>
</feature>
<accession>A0AAV7Y5H0</accession>
<proteinExistence type="predicted"/>
<evidence type="ECO:0000313" key="2">
    <source>
        <dbReference type="EMBL" id="KAJ3423870.1"/>
    </source>
</evidence>
<feature type="compositionally biased region" description="Basic and acidic residues" evidence="1">
    <location>
        <begin position="120"/>
        <end position="138"/>
    </location>
</feature>
<dbReference type="InterPro" id="IPR027267">
    <property type="entry name" value="AH/BAR_dom_sf"/>
</dbReference>
<dbReference type="Proteomes" id="UP001146793">
    <property type="component" value="Unassembled WGS sequence"/>
</dbReference>
<gene>
    <name evidence="2" type="ORF">M0812_29501</name>
</gene>
<comment type="caution">
    <text evidence="2">The sequence shown here is derived from an EMBL/GenBank/DDBJ whole genome shotgun (WGS) entry which is preliminary data.</text>
</comment>
<feature type="compositionally biased region" description="Basic and acidic residues" evidence="1">
    <location>
        <begin position="285"/>
        <end position="310"/>
    </location>
</feature>
<protein>
    <submittedName>
        <fullName evidence="2">Uncharacterized protein</fullName>
    </submittedName>
</protein>
<dbReference type="Gene3D" id="1.20.1270.60">
    <property type="entry name" value="Arfaptin homology (AH) domain/BAR domain"/>
    <property type="match status" value="1"/>
</dbReference>
<feature type="region of interest" description="Disordered" evidence="1">
    <location>
        <begin position="206"/>
        <end position="310"/>
    </location>
</feature>
<name>A0AAV7Y5H0_9EUKA</name>
<dbReference type="AlphaFoldDB" id="A0AAV7Y5H0"/>
<evidence type="ECO:0000313" key="3">
    <source>
        <dbReference type="Proteomes" id="UP001146793"/>
    </source>
</evidence>
<dbReference type="EMBL" id="JANTQA010000075">
    <property type="protein sequence ID" value="KAJ3423870.1"/>
    <property type="molecule type" value="Genomic_DNA"/>
</dbReference>
<organism evidence="2 3">
    <name type="scientific">Anaeramoeba flamelloides</name>
    <dbReference type="NCBI Taxonomy" id="1746091"/>
    <lineage>
        <taxon>Eukaryota</taxon>
        <taxon>Metamonada</taxon>
        <taxon>Anaeramoebidae</taxon>
        <taxon>Anaeramoeba</taxon>
    </lineage>
</organism>
<feature type="region of interest" description="Disordered" evidence="1">
    <location>
        <begin position="116"/>
        <end position="142"/>
    </location>
</feature>
<feature type="compositionally biased region" description="Acidic residues" evidence="1">
    <location>
        <begin position="257"/>
        <end position="272"/>
    </location>
</feature>
<sequence>MSFEKKKLRQSLLLKDLKNFLSDENNHHKQYKSLLKIKNTAILDLKGWKNDEKGVVSESLNTFYQGNLKISEAEKELVQSYEQFIVSLHKIIEKYKEGEVIQKKYIKAAKNKQSALNKKNKADNALKKNKNKNKESKLVLEQSNAKENWESLKIVAEKLKKDNDASWEEFEKFKLETLQNSLTQLTQAQLKYHSLSVEQFQEQLKEYKKMSDKSKGSEKNSDQKKKKKKKKVETSPSEDENPVIITKEMENIKNIEESEDSEESEEGEEEEEKTDKEKIQKKKKKQEEKETEKKIEKKSSSSESSDQEKK</sequence>
<evidence type="ECO:0000256" key="1">
    <source>
        <dbReference type="SAM" id="MobiDB-lite"/>
    </source>
</evidence>